<dbReference type="Proteomes" id="UP001319104">
    <property type="component" value="Unassembled WGS sequence"/>
</dbReference>
<comment type="caution">
    <text evidence="1">The sequence shown here is derived from an EMBL/GenBank/DDBJ whole genome shotgun (WGS) entry which is preliminary data.</text>
</comment>
<dbReference type="Gene3D" id="2.170.120.40">
    <property type="entry name" value="YbbR-like domain"/>
    <property type="match status" value="1"/>
</dbReference>
<accession>A0AAP2CDY6</accession>
<evidence type="ECO:0000313" key="2">
    <source>
        <dbReference type="Proteomes" id="UP001319104"/>
    </source>
</evidence>
<keyword evidence="2" id="KW-1185">Reference proteome</keyword>
<dbReference type="Gene3D" id="2.170.120.30">
    <property type="match status" value="1"/>
</dbReference>
<gene>
    <name evidence="1" type="ORF">KI659_00565</name>
</gene>
<name>A0AAP2CDY6_9BACT</name>
<proteinExistence type="predicted"/>
<reference evidence="1 2" key="1">
    <citation type="submission" date="2021-05" db="EMBL/GenBank/DDBJ databases">
        <authorList>
            <person name="Zhang Z.D."/>
            <person name="Osman G."/>
        </authorList>
    </citation>
    <scope>NUCLEOTIDE SEQUENCE [LARGE SCALE GENOMIC DNA]</scope>
    <source>
        <strain evidence="1 2">KCTC 32217</strain>
    </source>
</reference>
<dbReference type="PANTHER" id="PTHR37804:SF1">
    <property type="entry name" value="CDAA REGULATORY PROTEIN CDAR"/>
    <property type="match status" value="1"/>
</dbReference>
<dbReference type="PANTHER" id="PTHR37804">
    <property type="entry name" value="CDAA REGULATORY PROTEIN CDAR"/>
    <property type="match status" value="1"/>
</dbReference>
<dbReference type="InterPro" id="IPR053154">
    <property type="entry name" value="c-di-AMP_regulator"/>
</dbReference>
<dbReference type="AlphaFoldDB" id="A0AAP2CDY6"/>
<organism evidence="1 2">
    <name type="scientific">Litoribacter ruber</name>
    <dbReference type="NCBI Taxonomy" id="702568"/>
    <lineage>
        <taxon>Bacteria</taxon>
        <taxon>Pseudomonadati</taxon>
        <taxon>Bacteroidota</taxon>
        <taxon>Cytophagia</taxon>
        <taxon>Cytophagales</taxon>
        <taxon>Cyclobacteriaceae</taxon>
        <taxon>Litoribacter</taxon>
    </lineage>
</organism>
<protein>
    <submittedName>
        <fullName evidence="1">YbbR-like domain-containing protein</fullName>
    </submittedName>
</protein>
<sequence length="323" mass="37597">MDFKKYFKKLKEQKTSNLKVVALCVLTATTFWVLNAMNKDSYYTIVDYPIEFFYDRQEYMAVDELPSNVRVEIHGNGWDLLRKYFRVNVPPFIIELKDPSRQDVILTRNIQRELSDKLLPSQLTSILTDSLKLNIDNLVTRKIKVQVDTTPSTLGKNIRLASSIKVDPEYVTVKGPTSVLQRLGGSFSVRLEDEKINKNYSKLLPIKAPKELSDFLTLQEDNVLVEFEVVEFLEGNKRLRLKKVNFPDRVDIDPDISSVIMTYLVDERHVNDLKEAELEGILNYVNRNRQDSTVNVQLNRRPPYLENITFEPNSLQLKYSERE</sequence>
<evidence type="ECO:0000313" key="1">
    <source>
        <dbReference type="EMBL" id="MBS9522496.1"/>
    </source>
</evidence>
<dbReference type="EMBL" id="JAHCMY010000001">
    <property type="protein sequence ID" value="MBS9522496.1"/>
    <property type="molecule type" value="Genomic_DNA"/>
</dbReference>